<keyword evidence="1" id="KW-0479">Metal-binding</keyword>
<dbReference type="SMART" id="SM00184">
    <property type="entry name" value="RING"/>
    <property type="match status" value="1"/>
</dbReference>
<evidence type="ECO:0000313" key="7">
    <source>
        <dbReference type="EMBL" id="CAD9071864.1"/>
    </source>
</evidence>
<reference evidence="7" key="1">
    <citation type="submission" date="2021-01" db="EMBL/GenBank/DDBJ databases">
        <authorList>
            <person name="Corre E."/>
            <person name="Pelletier E."/>
            <person name="Niang G."/>
            <person name="Scheremetjew M."/>
            <person name="Finn R."/>
            <person name="Kale V."/>
            <person name="Holt S."/>
            <person name="Cochrane G."/>
            <person name="Meng A."/>
            <person name="Brown T."/>
            <person name="Cohen L."/>
        </authorList>
    </citation>
    <scope>NUCLEOTIDE SEQUENCE</scope>
    <source>
        <strain evidence="7">CCMP3346</strain>
    </source>
</reference>
<protein>
    <recommendedName>
        <fullName evidence="6">RING-type domain-containing protein</fullName>
    </recommendedName>
</protein>
<dbReference type="InterPro" id="IPR052667">
    <property type="entry name" value="E3_ubiquitin-ligase_RING"/>
</dbReference>
<accession>A0A7S1KF08</accession>
<evidence type="ECO:0000256" key="3">
    <source>
        <dbReference type="ARBA" id="ARBA00022833"/>
    </source>
</evidence>
<evidence type="ECO:0000256" key="2">
    <source>
        <dbReference type="ARBA" id="ARBA00022771"/>
    </source>
</evidence>
<dbReference type="Pfam" id="PF13639">
    <property type="entry name" value="zf-RING_2"/>
    <property type="match status" value="1"/>
</dbReference>
<gene>
    <name evidence="7" type="ORF">VBRA1451_LOCUS26947</name>
</gene>
<dbReference type="SUPFAM" id="SSF57850">
    <property type="entry name" value="RING/U-box"/>
    <property type="match status" value="1"/>
</dbReference>
<dbReference type="InterPro" id="IPR013083">
    <property type="entry name" value="Znf_RING/FYVE/PHD"/>
</dbReference>
<keyword evidence="2 4" id="KW-0863">Zinc-finger</keyword>
<keyword evidence="3" id="KW-0862">Zinc</keyword>
<name>A0A7S1KF08_9ALVE</name>
<dbReference type="PANTHER" id="PTHR47156">
    <property type="entry name" value="PROTEIN CBG20824"/>
    <property type="match status" value="1"/>
</dbReference>
<feature type="region of interest" description="Disordered" evidence="5">
    <location>
        <begin position="1"/>
        <end position="22"/>
    </location>
</feature>
<feature type="compositionally biased region" description="Basic residues" evidence="5">
    <location>
        <begin position="1"/>
        <end position="15"/>
    </location>
</feature>
<dbReference type="InterPro" id="IPR017907">
    <property type="entry name" value="Znf_RING_CS"/>
</dbReference>
<dbReference type="PANTHER" id="PTHR47156:SF10">
    <property type="entry name" value="E3 UBIQUITIN-PROTEIN LIGASE TRIM-21-RELATED"/>
    <property type="match status" value="1"/>
</dbReference>
<evidence type="ECO:0000256" key="5">
    <source>
        <dbReference type="SAM" id="MobiDB-lite"/>
    </source>
</evidence>
<dbReference type="PROSITE" id="PS50089">
    <property type="entry name" value="ZF_RING_2"/>
    <property type="match status" value="1"/>
</dbReference>
<sequence>MQTGPRTHRHSRRRRDNLPAHGQWYSEGAAAAAAAASESASAGGASVSVLQCTVCREDYQSDGDKAPQVLACGHSFCAECVRGLIRHHPHGRRVARCPECRAVTAEANIQPNYALRDQTEILRVGGQ</sequence>
<feature type="domain" description="RING-type" evidence="6">
    <location>
        <begin position="52"/>
        <end position="101"/>
    </location>
</feature>
<dbReference type="InterPro" id="IPR001841">
    <property type="entry name" value="Znf_RING"/>
</dbReference>
<dbReference type="EMBL" id="HBGB01045776">
    <property type="protein sequence ID" value="CAD9071864.1"/>
    <property type="molecule type" value="Transcribed_RNA"/>
</dbReference>
<organism evidence="7">
    <name type="scientific">Vitrella brassicaformis</name>
    <dbReference type="NCBI Taxonomy" id="1169539"/>
    <lineage>
        <taxon>Eukaryota</taxon>
        <taxon>Sar</taxon>
        <taxon>Alveolata</taxon>
        <taxon>Colpodellida</taxon>
        <taxon>Vitrellaceae</taxon>
        <taxon>Vitrella</taxon>
    </lineage>
</organism>
<dbReference type="PROSITE" id="PS00518">
    <property type="entry name" value="ZF_RING_1"/>
    <property type="match status" value="1"/>
</dbReference>
<dbReference type="AlphaFoldDB" id="A0A7S1KF08"/>
<evidence type="ECO:0000259" key="6">
    <source>
        <dbReference type="PROSITE" id="PS50089"/>
    </source>
</evidence>
<evidence type="ECO:0000256" key="4">
    <source>
        <dbReference type="PROSITE-ProRule" id="PRU00175"/>
    </source>
</evidence>
<dbReference type="GO" id="GO:0008270">
    <property type="term" value="F:zinc ion binding"/>
    <property type="evidence" value="ECO:0007669"/>
    <property type="project" value="UniProtKB-KW"/>
</dbReference>
<evidence type="ECO:0000256" key="1">
    <source>
        <dbReference type="ARBA" id="ARBA00022723"/>
    </source>
</evidence>
<dbReference type="Gene3D" id="3.30.40.10">
    <property type="entry name" value="Zinc/RING finger domain, C3HC4 (zinc finger)"/>
    <property type="match status" value="1"/>
</dbReference>
<proteinExistence type="predicted"/>